<dbReference type="EMBL" id="CP032829">
    <property type="protein sequence ID" value="AYJ86953.1"/>
    <property type="molecule type" value="Genomic_DNA"/>
</dbReference>
<dbReference type="InterPro" id="IPR029044">
    <property type="entry name" value="Nucleotide-diphossugar_trans"/>
</dbReference>
<dbReference type="RefSeq" id="WP_121153759.1">
    <property type="nucleotide sequence ID" value="NZ_CP032829.1"/>
</dbReference>
<evidence type="ECO:0008006" key="3">
    <source>
        <dbReference type="Google" id="ProtNLM"/>
    </source>
</evidence>
<name>A0A494TIZ2_SPHPE</name>
<evidence type="ECO:0000313" key="2">
    <source>
        <dbReference type="Proteomes" id="UP000276254"/>
    </source>
</evidence>
<organism evidence="1 2">
    <name type="scientific">Sphingomonas paeninsulae</name>
    <dbReference type="NCBI Taxonomy" id="2319844"/>
    <lineage>
        <taxon>Bacteria</taxon>
        <taxon>Pseudomonadati</taxon>
        <taxon>Pseudomonadota</taxon>
        <taxon>Alphaproteobacteria</taxon>
        <taxon>Sphingomonadales</taxon>
        <taxon>Sphingomonadaceae</taxon>
        <taxon>Sphingomonas</taxon>
    </lineage>
</organism>
<reference evidence="1 2" key="1">
    <citation type="submission" date="2018-09" db="EMBL/GenBank/DDBJ databases">
        <title>Sphingomonas peninsula sp. nov., isolated from fildes peninsula, Antarctic soil.</title>
        <authorList>
            <person name="Yingchao G."/>
        </authorList>
    </citation>
    <scope>NUCLEOTIDE SEQUENCE [LARGE SCALE GENOMIC DNA]</scope>
    <source>
        <strain evidence="1 2">YZ-8</strain>
    </source>
</reference>
<protein>
    <recommendedName>
        <fullName evidence="3">Nucleotide-diphospho-sugar transferase domain-containing protein</fullName>
    </recommendedName>
</protein>
<sequence length="282" mass="31966">MYSILSLLHITAGRKLDARLVVYCDRPAEFAALPVEIVELEQRQLDTWLGHSDYIHRRKTCAITDALKRFGGKILFLDSDTYWTRTPDRLFSRIGPNRACFHMREGYLRSTGTPFDNALRHQLETHEYRLKSGVAVVVDPTTIMWNTGVVGVDSTNIELMDDALALSDEIWAGADPAGAYSKKIHHAEQFAMGYAFRDCRLAEADDAVYHYWPSAAKAAFGAMLPDLVRSGVADHSPANLRRLYAQRHRDDGTRATVERWKMRVRQWSMSLGIPVNGVRRSV</sequence>
<gene>
    <name evidence="1" type="ORF">D3Y57_14670</name>
</gene>
<evidence type="ECO:0000313" key="1">
    <source>
        <dbReference type="EMBL" id="AYJ86953.1"/>
    </source>
</evidence>
<keyword evidence="2" id="KW-1185">Reference proteome</keyword>
<dbReference type="SUPFAM" id="SSF53448">
    <property type="entry name" value="Nucleotide-diphospho-sugar transferases"/>
    <property type="match status" value="1"/>
</dbReference>
<dbReference type="Proteomes" id="UP000276254">
    <property type="component" value="Chromosome"/>
</dbReference>
<dbReference type="AlphaFoldDB" id="A0A494TIZ2"/>
<proteinExistence type="predicted"/>
<accession>A0A494TIZ2</accession>
<dbReference type="KEGG" id="spha:D3Y57_14670"/>
<dbReference type="OrthoDB" id="526332at2"/>